<name>A0A562P477_9HYPH</name>
<evidence type="ECO:0000313" key="1">
    <source>
        <dbReference type="EMBL" id="TWI39161.1"/>
    </source>
</evidence>
<dbReference type="AlphaFoldDB" id="A0A562P477"/>
<dbReference type="Proteomes" id="UP000317122">
    <property type="component" value="Unassembled WGS sequence"/>
</dbReference>
<reference evidence="1 2" key="1">
    <citation type="journal article" date="2015" name="Stand. Genomic Sci.">
        <title>Genomic Encyclopedia of Bacterial and Archaeal Type Strains, Phase III: the genomes of soil and plant-associated and newly described type strains.</title>
        <authorList>
            <person name="Whitman W.B."/>
            <person name="Woyke T."/>
            <person name="Klenk H.P."/>
            <person name="Zhou Y."/>
            <person name="Lilburn T.G."/>
            <person name="Beck B.J."/>
            <person name="De Vos P."/>
            <person name="Vandamme P."/>
            <person name="Eisen J.A."/>
            <person name="Garrity G."/>
            <person name="Hugenholtz P."/>
            <person name="Kyrpides N.C."/>
        </authorList>
    </citation>
    <scope>NUCLEOTIDE SEQUENCE [LARGE SCALE GENOMIC DNA]</scope>
    <source>
        <strain evidence="1 2">CGMCC 1.2546</strain>
    </source>
</reference>
<evidence type="ECO:0000313" key="2">
    <source>
        <dbReference type="Proteomes" id="UP000317122"/>
    </source>
</evidence>
<protein>
    <submittedName>
        <fullName evidence="1">Uncharacterized protein</fullName>
    </submittedName>
</protein>
<accession>A0A562P477</accession>
<dbReference type="RefSeq" id="WP_145716393.1">
    <property type="nucleotide sequence ID" value="NZ_BSPF01000131.1"/>
</dbReference>
<sequence length="64" mass="7309">MVTTAVFIAAVFVVGFMAGDRRAVRQCNSILDDHWRELMKSIREEPIRLVEPPVDQEAQQSTLH</sequence>
<proteinExistence type="predicted"/>
<keyword evidence="2" id="KW-1185">Reference proteome</keyword>
<organism evidence="1 2">
    <name type="scientific">Mesorhizobium tianshanense</name>
    <dbReference type="NCBI Taxonomy" id="39844"/>
    <lineage>
        <taxon>Bacteria</taxon>
        <taxon>Pseudomonadati</taxon>
        <taxon>Pseudomonadota</taxon>
        <taxon>Alphaproteobacteria</taxon>
        <taxon>Hyphomicrobiales</taxon>
        <taxon>Phyllobacteriaceae</taxon>
        <taxon>Mesorhizobium</taxon>
    </lineage>
</organism>
<comment type="caution">
    <text evidence="1">The sequence shown here is derived from an EMBL/GenBank/DDBJ whole genome shotgun (WGS) entry which is preliminary data.</text>
</comment>
<gene>
    <name evidence="1" type="ORF">IQ26_02010</name>
</gene>
<dbReference type="EMBL" id="VLKT01000010">
    <property type="protein sequence ID" value="TWI39161.1"/>
    <property type="molecule type" value="Genomic_DNA"/>
</dbReference>